<dbReference type="PROSITE" id="PS51257">
    <property type="entry name" value="PROKAR_LIPOPROTEIN"/>
    <property type="match status" value="1"/>
</dbReference>
<dbReference type="EC" id="1.-.-.-" evidence="6"/>
<dbReference type="PANTHER" id="PTHR43734:SF1">
    <property type="entry name" value="PHYTOENE DESATURASE"/>
    <property type="match status" value="1"/>
</dbReference>
<dbReference type="NCBIfam" id="TIGR02734">
    <property type="entry name" value="crtI_fam"/>
    <property type="match status" value="1"/>
</dbReference>
<gene>
    <name evidence="6" type="primary">crtI</name>
    <name evidence="6" type="ORF">ACFQO7_36905</name>
</gene>
<dbReference type="SUPFAM" id="SSF51905">
    <property type="entry name" value="FAD/NAD(P)-binding domain"/>
    <property type="match status" value="1"/>
</dbReference>
<feature type="domain" description="Amine oxidase" evidence="5">
    <location>
        <begin position="403"/>
        <end position="470"/>
    </location>
</feature>
<evidence type="ECO:0000313" key="6">
    <source>
        <dbReference type="EMBL" id="MFC7248077.1"/>
    </source>
</evidence>
<comment type="caution">
    <text evidence="6">The sequence shown here is derived from an EMBL/GenBank/DDBJ whole genome shotgun (WGS) entry which is preliminary data.</text>
</comment>
<dbReference type="Pfam" id="PF01593">
    <property type="entry name" value="Amino_oxidase"/>
    <property type="match status" value="2"/>
</dbReference>
<reference evidence="7" key="1">
    <citation type="journal article" date="2019" name="Int. J. Syst. Evol. Microbiol.">
        <title>The Global Catalogue of Microorganisms (GCM) 10K type strain sequencing project: providing services to taxonomists for standard genome sequencing and annotation.</title>
        <authorList>
            <consortium name="The Broad Institute Genomics Platform"/>
            <consortium name="The Broad Institute Genome Sequencing Center for Infectious Disease"/>
            <person name="Wu L."/>
            <person name="Ma J."/>
        </authorList>
    </citation>
    <scope>NUCLEOTIDE SEQUENCE [LARGE SCALE GENOMIC DNA]</scope>
    <source>
        <strain evidence="7">CGMCC 1.9106</strain>
    </source>
</reference>
<organism evidence="6 7">
    <name type="scientific">Catellatospora aurea</name>
    <dbReference type="NCBI Taxonomy" id="1337874"/>
    <lineage>
        <taxon>Bacteria</taxon>
        <taxon>Bacillati</taxon>
        <taxon>Actinomycetota</taxon>
        <taxon>Actinomycetes</taxon>
        <taxon>Micromonosporales</taxon>
        <taxon>Micromonosporaceae</taxon>
        <taxon>Catellatospora</taxon>
    </lineage>
</organism>
<dbReference type="RefSeq" id="WP_376810758.1">
    <property type="nucleotide sequence ID" value="NZ_JBHTAC010000077.1"/>
</dbReference>
<comment type="similarity">
    <text evidence="4">Belongs to the carotenoid/retinoid oxidoreductase family.</text>
</comment>
<evidence type="ECO:0000259" key="5">
    <source>
        <dbReference type="Pfam" id="PF01593"/>
    </source>
</evidence>
<protein>
    <submittedName>
        <fullName evidence="6">Phytoene desaturase family protein</fullName>
        <ecNumber evidence="6">1.-.-.-</ecNumber>
    </submittedName>
</protein>
<sequence length="475" mass="51629">MRTVMGPTNHVIVVGAGLGGLSCALHLAGAGREVTVIERSGNPGGQVGVLELDGHRFDTGPTMITAPDLLAEPLAAVGEHLHDWIDLIRLDPAYRAHFPDGTTLDVHADTDKMVSAIAKLCGGKEAAGYLRFLRWARRLQQFERRDPAGHWRTLATEGARRRLTDFFADPRTQRLFSFRNLFTGRDHQAASYLDTVTEVWYPRGGMNTVPRALAAAAEKHGVNFRYHTHVTSVETRAGRAVAVHTADGERLTADTVVLNPDLPTAYSLLPGMPPARLRRLTPSPSCVVLHLGTRDDRGGYQRIAHHNLHFGRSWRQTFDEVVNRGELMSDPSILVTNPSRTDPTAAPAGRQTYQVVAPVPNLRTAPVRWDGPIGRRYAGELMATLEARGYLDLGADLALSYVVTPDDWARLGMAHGTPFASAHTLRQTGPMRPGNLHPTLSNVVFTGSGTRPGVGVPMVLVSGRAAARRVVGARA</sequence>
<dbReference type="Proteomes" id="UP001596392">
    <property type="component" value="Unassembled WGS sequence"/>
</dbReference>
<dbReference type="InterPro" id="IPR036188">
    <property type="entry name" value="FAD/NAD-bd_sf"/>
</dbReference>
<keyword evidence="2 4" id="KW-0125">Carotenoid biosynthesis</keyword>
<keyword evidence="7" id="KW-1185">Reference proteome</keyword>
<evidence type="ECO:0000313" key="7">
    <source>
        <dbReference type="Proteomes" id="UP001596392"/>
    </source>
</evidence>
<dbReference type="Gene3D" id="3.50.50.60">
    <property type="entry name" value="FAD/NAD(P)-binding domain"/>
    <property type="match status" value="2"/>
</dbReference>
<evidence type="ECO:0000256" key="1">
    <source>
        <dbReference type="ARBA" id="ARBA00004829"/>
    </source>
</evidence>
<dbReference type="EMBL" id="JBHTAC010000077">
    <property type="protein sequence ID" value="MFC7248077.1"/>
    <property type="molecule type" value="Genomic_DNA"/>
</dbReference>
<evidence type="ECO:0000256" key="2">
    <source>
        <dbReference type="ARBA" id="ARBA00022746"/>
    </source>
</evidence>
<dbReference type="InterPro" id="IPR014105">
    <property type="entry name" value="Carotenoid/retinoid_OxRdtase"/>
</dbReference>
<dbReference type="GO" id="GO:0016491">
    <property type="term" value="F:oxidoreductase activity"/>
    <property type="evidence" value="ECO:0007669"/>
    <property type="project" value="UniProtKB-KW"/>
</dbReference>
<name>A0ABW2HAS1_9ACTN</name>
<proteinExistence type="inferred from homology"/>
<accession>A0ABW2HAS1</accession>
<dbReference type="InterPro" id="IPR002937">
    <property type="entry name" value="Amino_oxidase"/>
</dbReference>
<dbReference type="PANTHER" id="PTHR43734">
    <property type="entry name" value="PHYTOENE DESATURASE"/>
    <property type="match status" value="1"/>
</dbReference>
<comment type="pathway">
    <text evidence="1 4">Carotenoid biosynthesis.</text>
</comment>
<evidence type="ECO:0000256" key="3">
    <source>
        <dbReference type="ARBA" id="ARBA00023002"/>
    </source>
</evidence>
<keyword evidence="3 4" id="KW-0560">Oxidoreductase</keyword>
<evidence type="ECO:0000256" key="4">
    <source>
        <dbReference type="RuleBase" id="RU362075"/>
    </source>
</evidence>
<feature type="domain" description="Amine oxidase" evidence="5">
    <location>
        <begin position="18"/>
        <end position="294"/>
    </location>
</feature>